<dbReference type="Proteomes" id="UP001420932">
    <property type="component" value="Unassembled WGS sequence"/>
</dbReference>
<reference evidence="2 3" key="1">
    <citation type="submission" date="2024-01" db="EMBL/GenBank/DDBJ databases">
        <title>Genome assemblies of Stephania.</title>
        <authorList>
            <person name="Yang L."/>
        </authorList>
    </citation>
    <scope>NUCLEOTIDE SEQUENCE [LARGE SCALE GENOMIC DNA]</scope>
    <source>
        <strain evidence="2">YNDBR</strain>
        <tissue evidence="2">Leaf</tissue>
    </source>
</reference>
<feature type="region of interest" description="Disordered" evidence="1">
    <location>
        <begin position="1"/>
        <end position="47"/>
    </location>
</feature>
<gene>
    <name evidence="2" type="ORF">Syun_010140</name>
</gene>
<name>A0AAP0KFX0_9MAGN</name>
<evidence type="ECO:0000256" key="1">
    <source>
        <dbReference type="SAM" id="MobiDB-lite"/>
    </source>
</evidence>
<accession>A0AAP0KFX0</accession>
<sequence>MASEEPEQKRMQSPRPVPRRESPWGRPEGDTRSPKRTDATTEQKMSSMLVLRGIPSKLFRVLSSSSGNACFLSPGKNRLSHSSILTLIRLRGRRRDSIRFHKFNGKLHSLSVL</sequence>
<dbReference type="AlphaFoldDB" id="A0AAP0KFX0"/>
<proteinExistence type="predicted"/>
<comment type="caution">
    <text evidence="2">The sequence shown here is derived from an EMBL/GenBank/DDBJ whole genome shotgun (WGS) entry which is preliminary data.</text>
</comment>
<evidence type="ECO:0000313" key="3">
    <source>
        <dbReference type="Proteomes" id="UP001420932"/>
    </source>
</evidence>
<organism evidence="2 3">
    <name type="scientific">Stephania yunnanensis</name>
    <dbReference type="NCBI Taxonomy" id="152371"/>
    <lineage>
        <taxon>Eukaryota</taxon>
        <taxon>Viridiplantae</taxon>
        <taxon>Streptophyta</taxon>
        <taxon>Embryophyta</taxon>
        <taxon>Tracheophyta</taxon>
        <taxon>Spermatophyta</taxon>
        <taxon>Magnoliopsida</taxon>
        <taxon>Ranunculales</taxon>
        <taxon>Menispermaceae</taxon>
        <taxon>Menispermoideae</taxon>
        <taxon>Cissampelideae</taxon>
        <taxon>Stephania</taxon>
    </lineage>
</organism>
<protein>
    <submittedName>
        <fullName evidence="2">Uncharacterized protein</fullName>
    </submittedName>
</protein>
<feature type="compositionally biased region" description="Basic and acidic residues" evidence="1">
    <location>
        <begin position="1"/>
        <end position="10"/>
    </location>
</feature>
<feature type="compositionally biased region" description="Basic and acidic residues" evidence="1">
    <location>
        <begin position="18"/>
        <end position="41"/>
    </location>
</feature>
<keyword evidence="3" id="KW-1185">Reference proteome</keyword>
<dbReference type="EMBL" id="JBBNAF010000004">
    <property type="protein sequence ID" value="KAK9151831.1"/>
    <property type="molecule type" value="Genomic_DNA"/>
</dbReference>
<evidence type="ECO:0000313" key="2">
    <source>
        <dbReference type="EMBL" id="KAK9151831.1"/>
    </source>
</evidence>